<protein>
    <submittedName>
        <fullName evidence="2">Uncharacterized protein</fullName>
    </submittedName>
</protein>
<proteinExistence type="predicted"/>
<keyword evidence="1" id="KW-0472">Membrane</keyword>
<dbReference type="EMBL" id="KV453854">
    <property type="protein sequence ID" value="ODV84970.1"/>
    <property type="molecule type" value="Genomic_DNA"/>
</dbReference>
<evidence type="ECO:0000313" key="2">
    <source>
        <dbReference type="EMBL" id="ODV84970.1"/>
    </source>
</evidence>
<accession>A0A1E4SZR8</accession>
<name>A0A1E4SZR8_9ASCO</name>
<organism evidence="2 3">
    <name type="scientific">[Candida] arabinofermentans NRRL YB-2248</name>
    <dbReference type="NCBI Taxonomy" id="983967"/>
    <lineage>
        <taxon>Eukaryota</taxon>
        <taxon>Fungi</taxon>
        <taxon>Dikarya</taxon>
        <taxon>Ascomycota</taxon>
        <taxon>Saccharomycotina</taxon>
        <taxon>Pichiomycetes</taxon>
        <taxon>Pichiales</taxon>
        <taxon>Pichiaceae</taxon>
        <taxon>Ogataea</taxon>
        <taxon>Ogataea/Candida clade</taxon>
    </lineage>
</organism>
<dbReference type="Proteomes" id="UP000094801">
    <property type="component" value="Unassembled WGS sequence"/>
</dbReference>
<feature type="transmembrane region" description="Helical" evidence="1">
    <location>
        <begin position="30"/>
        <end position="51"/>
    </location>
</feature>
<keyword evidence="3" id="KW-1185">Reference proteome</keyword>
<gene>
    <name evidence="2" type="ORF">CANARDRAFT_169305</name>
</gene>
<reference evidence="3" key="1">
    <citation type="submission" date="2016-04" db="EMBL/GenBank/DDBJ databases">
        <title>Comparative genomics of biotechnologically important yeasts.</title>
        <authorList>
            <consortium name="DOE Joint Genome Institute"/>
            <person name="Riley R."/>
            <person name="Haridas S."/>
            <person name="Wolfe K.H."/>
            <person name="Lopes M.R."/>
            <person name="Hittinger C.T."/>
            <person name="Goker M."/>
            <person name="Salamov A."/>
            <person name="Wisecaver J."/>
            <person name="Long T.M."/>
            <person name="Aerts A.L."/>
            <person name="Barry K."/>
            <person name="Choi C."/>
            <person name="Clum A."/>
            <person name="Coughlan A.Y."/>
            <person name="Deshpande S."/>
            <person name="Douglass A.P."/>
            <person name="Hanson S.J."/>
            <person name="Klenk H.-P."/>
            <person name="Labutti K."/>
            <person name="Lapidus A."/>
            <person name="Lindquist E."/>
            <person name="Lipzen A."/>
            <person name="Meier-Kolthoff J.P."/>
            <person name="Ohm R.A."/>
            <person name="Otillar R.P."/>
            <person name="Pangilinan J."/>
            <person name="Peng Y."/>
            <person name="Rokas A."/>
            <person name="Rosa C.A."/>
            <person name="Scheuner C."/>
            <person name="Sibirny A.A."/>
            <person name="Slot J.C."/>
            <person name="Stielow J.B."/>
            <person name="Sun H."/>
            <person name="Kurtzman C.P."/>
            <person name="Blackwell M."/>
            <person name="Grigoriev I.V."/>
            <person name="Jeffries T.W."/>
        </authorList>
    </citation>
    <scope>NUCLEOTIDE SEQUENCE [LARGE SCALE GENOMIC DNA]</scope>
    <source>
        <strain evidence="3">NRRL YB-2248</strain>
    </source>
</reference>
<evidence type="ECO:0000313" key="3">
    <source>
        <dbReference type="Proteomes" id="UP000094801"/>
    </source>
</evidence>
<keyword evidence="1" id="KW-0812">Transmembrane</keyword>
<sequence length="115" mass="13792">MAKLVRRHTSNVEILSSTLSEGIFFFRWRFFNFSIFQFLNFSIFQFFNFSISQFLNFSISQFLNFSNSKFKTENFKIHKIKIEKFKISVFENLRKFNECVCDIEMITASSGILYP</sequence>
<keyword evidence="1" id="KW-1133">Transmembrane helix</keyword>
<dbReference type="AlphaFoldDB" id="A0A1E4SZR8"/>
<evidence type="ECO:0000256" key="1">
    <source>
        <dbReference type="SAM" id="Phobius"/>
    </source>
</evidence>